<feature type="compositionally biased region" description="Polar residues" evidence="1">
    <location>
        <begin position="20"/>
        <end position="32"/>
    </location>
</feature>
<gene>
    <name evidence="4" type="primary">LOC117641881</name>
</gene>
<feature type="transmembrane region" description="Helical" evidence="2">
    <location>
        <begin position="39"/>
        <end position="59"/>
    </location>
</feature>
<sequence length="185" mass="20189">MSGPGTKRADRAPCLRAVPTRSSQRPSGTTSSVMDKQMVCLAMMFAVMVQIVASSSVLLRTDSVETSRDDLPSTTEPAVTNVGVEYTTPMQDAVAPQDSLDAESEDFEDETYLIKFESAALDGPDAAPLPRWEAQRLHGEAPGRVRRDSIVVRPLEVTRSRGSLTSRQRDAKKKRGREQRPGAAQ</sequence>
<dbReference type="Proteomes" id="UP000515158">
    <property type="component" value="Unplaced"/>
</dbReference>
<protein>
    <submittedName>
        <fullName evidence="4">Uncharacterized protein LOC117641881 isoform X1</fullName>
    </submittedName>
</protein>
<dbReference type="GeneID" id="117641881"/>
<evidence type="ECO:0000256" key="1">
    <source>
        <dbReference type="SAM" id="MobiDB-lite"/>
    </source>
</evidence>
<keyword evidence="3" id="KW-1185">Reference proteome</keyword>
<accession>A0A6P8ZJK8</accession>
<keyword evidence="2" id="KW-0812">Transmembrane</keyword>
<organism evidence="4">
    <name type="scientific">Thrips palmi</name>
    <name type="common">Melon thrips</name>
    <dbReference type="NCBI Taxonomy" id="161013"/>
    <lineage>
        <taxon>Eukaryota</taxon>
        <taxon>Metazoa</taxon>
        <taxon>Ecdysozoa</taxon>
        <taxon>Arthropoda</taxon>
        <taxon>Hexapoda</taxon>
        <taxon>Insecta</taxon>
        <taxon>Pterygota</taxon>
        <taxon>Neoptera</taxon>
        <taxon>Paraneoptera</taxon>
        <taxon>Thysanoptera</taxon>
        <taxon>Terebrantia</taxon>
        <taxon>Thripoidea</taxon>
        <taxon>Thripidae</taxon>
        <taxon>Thrips</taxon>
    </lineage>
</organism>
<reference evidence="4" key="1">
    <citation type="submission" date="2025-08" db="UniProtKB">
        <authorList>
            <consortium name="RefSeq"/>
        </authorList>
    </citation>
    <scope>IDENTIFICATION</scope>
    <source>
        <tissue evidence="4">Total insect</tissue>
    </source>
</reference>
<dbReference type="KEGG" id="tpal:117641881"/>
<evidence type="ECO:0000313" key="4">
    <source>
        <dbReference type="RefSeq" id="XP_034235529.1"/>
    </source>
</evidence>
<feature type="region of interest" description="Disordered" evidence="1">
    <location>
        <begin position="157"/>
        <end position="185"/>
    </location>
</feature>
<evidence type="ECO:0000256" key="2">
    <source>
        <dbReference type="SAM" id="Phobius"/>
    </source>
</evidence>
<proteinExistence type="predicted"/>
<dbReference type="InParanoid" id="A0A6P8ZJK8"/>
<keyword evidence="2" id="KW-0472">Membrane</keyword>
<dbReference type="AlphaFoldDB" id="A0A6P8ZJK8"/>
<dbReference type="RefSeq" id="XP_034235529.1">
    <property type="nucleotide sequence ID" value="XM_034379638.1"/>
</dbReference>
<name>A0A6P8ZJK8_THRPL</name>
<evidence type="ECO:0000313" key="3">
    <source>
        <dbReference type="Proteomes" id="UP000515158"/>
    </source>
</evidence>
<keyword evidence="2" id="KW-1133">Transmembrane helix</keyword>
<feature type="region of interest" description="Disordered" evidence="1">
    <location>
        <begin position="1"/>
        <end position="32"/>
    </location>
</feature>